<comment type="caution">
    <text evidence="12">The sequence shown here is derived from an EMBL/GenBank/DDBJ whole genome shotgun (WGS) entry which is preliminary data.</text>
</comment>
<feature type="active site" evidence="8">
    <location>
        <position position="71"/>
    </location>
</feature>
<dbReference type="RefSeq" id="WP_373875307.1">
    <property type="nucleotide sequence ID" value="NZ_BPRB01000035.1"/>
</dbReference>
<keyword evidence="4 8" id="KW-0540">Nuclease</keyword>
<dbReference type="SUPFAM" id="SSF54768">
    <property type="entry name" value="dsRNA-binding domain-like"/>
    <property type="match status" value="1"/>
</dbReference>
<organism evidence="12 13">
    <name type="scientific">Methylobacterium trifolii</name>
    <dbReference type="NCBI Taxonomy" id="1003092"/>
    <lineage>
        <taxon>Bacteria</taxon>
        <taxon>Pseudomonadati</taxon>
        <taxon>Pseudomonadota</taxon>
        <taxon>Alphaproteobacteria</taxon>
        <taxon>Hyphomicrobiales</taxon>
        <taxon>Methylobacteriaceae</taxon>
        <taxon>Methylobacterium</taxon>
    </lineage>
</organism>
<accession>A0ABQ4TTA8</accession>
<evidence type="ECO:0000259" key="11">
    <source>
        <dbReference type="PROSITE" id="PS50142"/>
    </source>
</evidence>
<evidence type="ECO:0000256" key="7">
    <source>
        <dbReference type="ARBA" id="ARBA00022884"/>
    </source>
</evidence>
<dbReference type="CDD" id="cd00593">
    <property type="entry name" value="RIBOc"/>
    <property type="match status" value="1"/>
</dbReference>
<protein>
    <recommendedName>
        <fullName evidence="8">Ribonuclease 3</fullName>
        <ecNumber evidence="8">3.1.26.3</ecNumber>
    </recommendedName>
    <alternativeName>
        <fullName evidence="8">Ribonuclease III</fullName>
        <shortName evidence="8">RNase III</shortName>
    </alternativeName>
</protein>
<dbReference type="Gene3D" id="1.10.1520.10">
    <property type="entry name" value="Ribonuclease III domain"/>
    <property type="match status" value="1"/>
</dbReference>
<dbReference type="NCBIfam" id="TIGR02191">
    <property type="entry name" value="RNaseIII"/>
    <property type="match status" value="1"/>
</dbReference>
<evidence type="ECO:0000256" key="9">
    <source>
        <dbReference type="SAM" id="MobiDB-lite"/>
    </source>
</evidence>
<comment type="subcellular location">
    <subcellularLocation>
        <location evidence="8">Cytoplasm</location>
    </subcellularLocation>
</comment>
<dbReference type="SMART" id="SM00358">
    <property type="entry name" value="DSRM"/>
    <property type="match status" value="1"/>
</dbReference>
<dbReference type="HAMAP" id="MF_00104">
    <property type="entry name" value="RNase_III"/>
    <property type="match status" value="1"/>
</dbReference>
<dbReference type="InterPro" id="IPR036389">
    <property type="entry name" value="RNase_III_sf"/>
</dbReference>
<dbReference type="SUPFAM" id="SSF69065">
    <property type="entry name" value="RNase III domain-like"/>
    <property type="match status" value="1"/>
</dbReference>
<feature type="region of interest" description="Disordered" evidence="9">
    <location>
        <begin position="243"/>
        <end position="264"/>
    </location>
</feature>
<dbReference type="InterPro" id="IPR014720">
    <property type="entry name" value="dsRBD_dom"/>
</dbReference>
<evidence type="ECO:0000256" key="5">
    <source>
        <dbReference type="ARBA" id="ARBA00022759"/>
    </source>
</evidence>
<comment type="similarity">
    <text evidence="2">Belongs to the ribonuclease III family.</text>
</comment>
<dbReference type="SMART" id="SM00535">
    <property type="entry name" value="RIBOc"/>
    <property type="match status" value="1"/>
</dbReference>
<reference evidence="12" key="2">
    <citation type="submission" date="2021-08" db="EMBL/GenBank/DDBJ databases">
        <authorList>
            <person name="Tani A."/>
            <person name="Ola A."/>
            <person name="Ogura Y."/>
            <person name="Katsura K."/>
            <person name="Hayashi T."/>
        </authorList>
    </citation>
    <scope>NUCLEOTIDE SEQUENCE</scope>
    <source>
        <strain evidence="12">DSM 23632</strain>
    </source>
</reference>
<evidence type="ECO:0000256" key="3">
    <source>
        <dbReference type="ARBA" id="ARBA00022664"/>
    </source>
</evidence>
<keyword evidence="8" id="KW-0460">Magnesium</keyword>
<evidence type="ECO:0000256" key="4">
    <source>
        <dbReference type="ARBA" id="ARBA00022722"/>
    </source>
</evidence>
<feature type="binding site" evidence="8">
    <location>
        <position position="67"/>
    </location>
    <ligand>
        <name>Mg(2+)</name>
        <dbReference type="ChEBI" id="CHEBI:18420"/>
    </ligand>
</feature>
<feature type="domain" description="DRBM" evidence="10">
    <location>
        <begin position="179"/>
        <end position="248"/>
    </location>
</feature>
<comment type="subunit">
    <text evidence="8">Homodimer.</text>
</comment>
<feature type="compositionally biased region" description="Basic residues" evidence="9">
    <location>
        <begin position="17"/>
        <end position="26"/>
    </location>
</feature>
<dbReference type="EC" id="3.1.26.3" evidence="8"/>
<keyword evidence="6 8" id="KW-0378">Hydrolase</keyword>
<dbReference type="Proteomes" id="UP001055057">
    <property type="component" value="Unassembled WGS sequence"/>
</dbReference>
<reference evidence="12" key="1">
    <citation type="journal article" date="2021" name="Front. Microbiol.">
        <title>Comprehensive Comparative Genomics and Phenotyping of Methylobacterium Species.</title>
        <authorList>
            <person name="Alessa O."/>
            <person name="Ogura Y."/>
            <person name="Fujitani Y."/>
            <person name="Takami H."/>
            <person name="Hayashi T."/>
            <person name="Sahin N."/>
            <person name="Tani A."/>
        </authorList>
    </citation>
    <scope>NUCLEOTIDE SEQUENCE</scope>
    <source>
        <strain evidence="12">DSM 23632</strain>
    </source>
</reference>
<name>A0ABQ4TTA8_9HYPH</name>
<comment type="function">
    <text evidence="8">Digests double-stranded RNA. Involved in the processing of primary rRNA transcript to yield the immediate precursors to the large and small rRNAs (23S and 16S). Processes some mRNAs, and tRNAs when they are encoded in the rRNA operon. Processes pre-crRNA and tracrRNA of type II CRISPR loci if present in the organism.</text>
</comment>
<evidence type="ECO:0000259" key="10">
    <source>
        <dbReference type="PROSITE" id="PS50137"/>
    </source>
</evidence>
<dbReference type="EMBL" id="BPRB01000035">
    <property type="protein sequence ID" value="GJE58546.1"/>
    <property type="molecule type" value="Genomic_DNA"/>
</dbReference>
<dbReference type="Gene3D" id="3.30.160.20">
    <property type="match status" value="1"/>
</dbReference>
<keyword evidence="8" id="KW-0699">rRNA-binding</keyword>
<evidence type="ECO:0000256" key="8">
    <source>
        <dbReference type="HAMAP-Rule" id="MF_00104"/>
    </source>
</evidence>
<feature type="binding site" evidence="8">
    <location>
        <position position="143"/>
    </location>
    <ligand>
        <name>Mg(2+)</name>
        <dbReference type="ChEBI" id="CHEBI:18420"/>
    </ligand>
</feature>
<evidence type="ECO:0000256" key="2">
    <source>
        <dbReference type="ARBA" id="ARBA00010183"/>
    </source>
</evidence>
<evidence type="ECO:0000256" key="1">
    <source>
        <dbReference type="ARBA" id="ARBA00000109"/>
    </source>
</evidence>
<dbReference type="PROSITE" id="PS00517">
    <property type="entry name" value="RNASE_3_1"/>
    <property type="match status" value="1"/>
</dbReference>
<evidence type="ECO:0000256" key="6">
    <source>
        <dbReference type="ARBA" id="ARBA00022801"/>
    </source>
</evidence>
<comment type="cofactor">
    <cofactor evidence="8">
        <name>Mg(2+)</name>
        <dbReference type="ChEBI" id="CHEBI:18420"/>
    </cofactor>
</comment>
<keyword evidence="7 8" id="KW-0694">RNA-binding</keyword>
<keyword evidence="13" id="KW-1185">Reference proteome</keyword>
<keyword evidence="8" id="KW-0819">tRNA processing</keyword>
<dbReference type="PANTHER" id="PTHR11207:SF0">
    <property type="entry name" value="RIBONUCLEASE 3"/>
    <property type="match status" value="1"/>
</dbReference>
<dbReference type="PANTHER" id="PTHR11207">
    <property type="entry name" value="RIBONUCLEASE III"/>
    <property type="match status" value="1"/>
</dbReference>
<comment type="catalytic activity">
    <reaction evidence="1 8">
        <text>Endonucleolytic cleavage to 5'-phosphomonoester.</text>
        <dbReference type="EC" id="3.1.26.3"/>
    </reaction>
</comment>
<dbReference type="PROSITE" id="PS50142">
    <property type="entry name" value="RNASE_3_2"/>
    <property type="match status" value="1"/>
</dbReference>
<keyword evidence="8" id="KW-0963">Cytoplasm</keyword>
<dbReference type="InterPro" id="IPR000999">
    <property type="entry name" value="RNase_III_dom"/>
</dbReference>
<evidence type="ECO:0000313" key="13">
    <source>
        <dbReference type="Proteomes" id="UP001055057"/>
    </source>
</evidence>
<keyword evidence="5 8" id="KW-0255">Endonuclease</keyword>
<dbReference type="PROSITE" id="PS50137">
    <property type="entry name" value="DS_RBD"/>
    <property type="match status" value="1"/>
</dbReference>
<keyword evidence="8" id="KW-0698">rRNA processing</keyword>
<proteinExistence type="inferred from homology"/>
<keyword evidence="3 8" id="KW-0507">mRNA processing</keyword>
<dbReference type="Pfam" id="PF14622">
    <property type="entry name" value="Ribonucleas_3_3"/>
    <property type="match status" value="1"/>
</dbReference>
<feature type="region of interest" description="Disordered" evidence="9">
    <location>
        <begin position="1"/>
        <end position="26"/>
    </location>
</feature>
<evidence type="ECO:0000313" key="12">
    <source>
        <dbReference type="EMBL" id="GJE58546.1"/>
    </source>
</evidence>
<feature type="domain" description="RNase III" evidence="11">
    <location>
        <begin position="29"/>
        <end position="154"/>
    </location>
</feature>
<keyword evidence="8" id="KW-0479">Metal-binding</keyword>
<dbReference type="CDD" id="cd10845">
    <property type="entry name" value="DSRM_RNAse_III_family"/>
    <property type="match status" value="1"/>
</dbReference>
<gene>
    <name evidence="8 12" type="primary">rnc</name>
    <name evidence="12" type="ORF">MPOCJGCO_0628</name>
</gene>
<sequence>MTDERPELAPAPAARSSRARRAHRPRPPLAALEASIGHAFSDQGLLARALTHSSKAAGRADSYQRLEFLGDRVLGLAIADRLYAAFPDADEGDLSRRLAGLVRRETCAAVAAAWDVGPHLALGQGEVTGGGRRNQTILADVCEAILGAVFLDAGYAKALAVVDAAFRPGELTDAPHLRDYKSALQEWAMGRSLSIPVYEVVSRSGPDHAPRFRIAVSVRGLEPGHGDGPSKRLAEQEAARAVMEREGIVEGASPRPETAAPDRT</sequence>
<dbReference type="InterPro" id="IPR011907">
    <property type="entry name" value="RNase_III"/>
</dbReference>
<feature type="active site" evidence="8">
    <location>
        <position position="143"/>
    </location>
</feature>
<dbReference type="Pfam" id="PF00035">
    <property type="entry name" value="dsrm"/>
    <property type="match status" value="1"/>
</dbReference>
<feature type="binding site" evidence="8">
    <location>
        <position position="140"/>
    </location>
    <ligand>
        <name>Mg(2+)</name>
        <dbReference type="ChEBI" id="CHEBI:18420"/>
    </ligand>
</feature>